<reference evidence="1 2" key="2">
    <citation type="submission" date="2009-02" db="EMBL/GenBank/DDBJ databases">
        <authorList>
            <person name="Fulton L."/>
            <person name="Clifton S."/>
            <person name="Fulton B."/>
            <person name="Xu J."/>
            <person name="Minx P."/>
            <person name="Pepin K.H."/>
            <person name="Johnson M."/>
            <person name="Bhonagiri V."/>
            <person name="Nash W.E."/>
            <person name="Mardis E.R."/>
            <person name="Wilson R.K."/>
        </authorList>
    </citation>
    <scope>NUCLEOTIDE SEQUENCE [LARGE SCALE GENOMIC DNA]</scope>
    <source>
        <strain evidence="1 2">DSM 20438</strain>
    </source>
</reference>
<comment type="caution">
    <text evidence="1">The sequence shown here is derived from an EMBL/GenBank/DDBJ whole genome shotgun (WGS) entry which is preliminary data.</text>
</comment>
<dbReference type="Proteomes" id="UP000003875">
    <property type="component" value="Unassembled WGS sequence"/>
</dbReference>
<organism evidence="1 2">
    <name type="scientific">Bifidobacterium pseudocatenulatum DSM 20438 = JCM 1200 = LMG 10505</name>
    <dbReference type="NCBI Taxonomy" id="547043"/>
    <lineage>
        <taxon>Bacteria</taxon>
        <taxon>Bacillati</taxon>
        <taxon>Actinomycetota</taxon>
        <taxon>Actinomycetes</taxon>
        <taxon>Bifidobacteriales</taxon>
        <taxon>Bifidobacteriaceae</taxon>
        <taxon>Bifidobacterium</taxon>
    </lineage>
</organism>
<reference evidence="1 2" key="1">
    <citation type="submission" date="2009-02" db="EMBL/GenBank/DDBJ databases">
        <title>Draft genome sequence of Bifidobacterium pseudocatenulatum (DSM 20438).</title>
        <authorList>
            <person name="Sudarsanam P."/>
            <person name="Ley R."/>
            <person name="Guruge J."/>
            <person name="Turnbaugh P.J."/>
            <person name="Mahowald M."/>
            <person name="Liep D."/>
            <person name="Gordon J."/>
        </authorList>
    </citation>
    <scope>NUCLEOTIDE SEQUENCE [LARGE SCALE GENOMIC DNA]</scope>
    <source>
        <strain evidence="1 2">DSM 20438</strain>
    </source>
</reference>
<evidence type="ECO:0000313" key="2">
    <source>
        <dbReference type="Proteomes" id="UP000003875"/>
    </source>
</evidence>
<gene>
    <name evidence="1" type="ORF">BIFPSEUDO_04060</name>
</gene>
<protein>
    <submittedName>
        <fullName evidence="1">Uncharacterized protein</fullName>
    </submittedName>
</protein>
<accession>C0BUH3</accession>
<sequence>MESLEFQGFFYCRKRPVKSTSRRATVGCVAKFGCESQCNRKMVAWNATLMTSCCLAIANNRKSRRYGNSTKGRT</sequence>
<dbReference type="AlphaFoldDB" id="C0BUH3"/>
<name>C0BUH3_BIFPS</name>
<evidence type="ECO:0000313" key="1">
    <source>
        <dbReference type="EMBL" id="EEG70314.1"/>
    </source>
</evidence>
<dbReference type="EMBL" id="ABXX02000004">
    <property type="protein sequence ID" value="EEG70314.1"/>
    <property type="molecule type" value="Genomic_DNA"/>
</dbReference>
<proteinExistence type="predicted"/>